<dbReference type="AlphaFoldDB" id="A0A1S8T7E4"/>
<dbReference type="SUPFAM" id="SSF53474">
    <property type="entry name" value="alpha/beta-Hydrolases"/>
    <property type="match status" value="1"/>
</dbReference>
<name>A0A1S8T7E4_9CLOT</name>
<organism evidence="1 2">
    <name type="scientific">Clostridium puniceum</name>
    <dbReference type="NCBI Taxonomy" id="29367"/>
    <lineage>
        <taxon>Bacteria</taxon>
        <taxon>Bacillati</taxon>
        <taxon>Bacillota</taxon>
        <taxon>Clostridia</taxon>
        <taxon>Eubacteriales</taxon>
        <taxon>Clostridiaceae</taxon>
        <taxon>Clostridium</taxon>
    </lineage>
</organism>
<reference evidence="1 2" key="1">
    <citation type="submission" date="2016-05" db="EMBL/GenBank/DDBJ databases">
        <title>Microbial solvent formation.</title>
        <authorList>
            <person name="Poehlein A."/>
            <person name="Montoya Solano J.D."/>
            <person name="Flitsch S."/>
            <person name="Krabben P."/>
            <person name="Duerre P."/>
            <person name="Daniel R."/>
        </authorList>
    </citation>
    <scope>NUCLEOTIDE SEQUENCE [LARGE SCALE GENOMIC DNA]</scope>
    <source>
        <strain evidence="1 2">DSM 2619</strain>
    </source>
</reference>
<sequence>MKNEDCNKDAIFYTNLNSNKTKENVSVIMIHGWRSEELNRLEPVFLNDFKKNQYNIYRYILPYHMDRCDKSNYGGEYFYSANINRTLKSIMQSVNDIRALIAYLKQNNGKVVIIGLSLGGLISNLIAEYEENINLLISIFPANNLAFTTFETEAGKYVKKDFLEKSFDFNKLNEIWTIINPSLNKPIIDLNKILLIHGRYDKYVLYEDTKKVSQNWGVGNEVLKCGHSGIVINKKEIRNKVIDFINKEL</sequence>
<keyword evidence="2" id="KW-1185">Reference proteome</keyword>
<dbReference type="PANTHER" id="PTHR13617">
    <property type="entry name" value="PROTEIN ABHD18"/>
    <property type="match status" value="1"/>
</dbReference>
<proteinExistence type="predicted"/>
<dbReference type="RefSeq" id="WP_242954223.1">
    <property type="nucleotide sequence ID" value="NZ_LZZM01000212.1"/>
</dbReference>
<dbReference type="GO" id="GO:0016787">
    <property type="term" value="F:hydrolase activity"/>
    <property type="evidence" value="ECO:0007669"/>
    <property type="project" value="UniProtKB-KW"/>
</dbReference>
<evidence type="ECO:0000313" key="1">
    <source>
        <dbReference type="EMBL" id="OOM73618.1"/>
    </source>
</evidence>
<dbReference type="Gene3D" id="3.40.50.1820">
    <property type="entry name" value="alpha/beta hydrolase"/>
    <property type="match status" value="1"/>
</dbReference>
<gene>
    <name evidence="1" type="ORF">CLPUN_43720</name>
</gene>
<dbReference type="EMBL" id="LZZM01000212">
    <property type="protein sequence ID" value="OOM73618.1"/>
    <property type="molecule type" value="Genomic_DNA"/>
</dbReference>
<accession>A0A1S8T7E4</accession>
<dbReference type="Proteomes" id="UP000190890">
    <property type="component" value="Unassembled WGS sequence"/>
</dbReference>
<protein>
    <submittedName>
        <fullName evidence="1">Alpha/beta hydrolase family protein</fullName>
    </submittedName>
</protein>
<comment type="caution">
    <text evidence="1">The sequence shown here is derived from an EMBL/GenBank/DDBJ whole genome shotgun (WGS) entry which is preliminary data.</text>
</comment>
<evidence type="ECO:0000313" key="2">
    <source>
        <dbReference type="Proteomes" id="UP000190890"/>
    </source>
</evidence>
<dbReference type="InterPro" id="IPR029058">
    <property type="entry name" value="AB_hydrolase_fold"/>
</dbReference>
<dbReference type="STRING" id="29367.CLPUN_43720"/>
<dbReference type="PANTHER" id="PTHR13617:SF14">
    <property type="entry name" value="PROTEIN ABHD18"/>
    <property type="match status" value="1"/>
</dbReference>
<keyword evidence="1" id="KW-0378">Hydrolase</keyword>